<proteinExistence type="predicted"/>
<accession>A0A2I1GMS0</accession>
<dbReference type="Proteomes" id="UP000234323">
    <property type="component" value="Unassembled WGS sequence"/>
</dbReference>
<keyword evidence="2" id="KW-1185">Reference proteome</keyword>
<name>A0A2I1GMS0_9GLOM</name>
<evidence type="ECO:0000313" key="2">
    <source>
        <dbReference type="Proteomes" id="UP000234323"/>
    </source>
</evidence>
<dbReference type="AlphaFoldDB" id="A0A2I1GMS0"/>
<organism evidence="1 2">
    <name type="scientific">Rhizophagus irregularis</name>
    <dbReference type="NCBI Taxonomy" id="588596"/>
    <lineage>
        <taxon>Eukaryota</taxon>
        <taxon>Fungi</taxon>
        <taxon>Fungi incertae sedis</taxon>
        <taxon>Mucoromycota</taxon>
        <taxon>Glomeromycotina</taxon>
        <taxon>Glomeromycetes</taxon>
        <taxon>Glomerales</taxon>
        <taxon>Glomeraceae</taxon>
        <taxon>Rhizophagus</taxon>
    </lineage>
</organism>
<protein>
    <submittedName>
        <fullName evidence="1">Uncharacterized protein</fullName>
    </submittedName>
</protein>
<comment type="caution">
    <text evidence="1">The sequence shown here is derived from an EMBL/GenBank/DDBJ whole genome shotgun (WGS) entry which is preliminary data.</text>
</comment>
<gene>
    <name evidence="1" type="ORF">RhiirA4_463339</name>
</gene>
<reference evidence="1 2" key="1">
    <citation type="submission" date="2015-10" db="EMBL/GenBank/DDBJ databases">
        <title>Genome analyses suggest a sexual origin of heterokaryosis in a supposedly ancient asexual fungus.</title>
        <authorList>
            <person name="Ropars J."/>
            <person name="Sedzielewska K."/>
            <person name="Noel J."/>
            <person name="Charron P."/>
            <person name="Farinelli L."/>
            <person name="Marton T."/>
            <person name="Kruger M."/>
            <person name="Pelin A."/>
            <person name="Brachmann A."/>
            <person name="Corradi N."/>
        </authorList>
    </citation>
    <scope>NUCLEOTIDE SEQUENCE [LARGE SCALE GENOMIC DNA]</scope>
    <source>
        <strain evidence="1 2">A4</strain>
    </source>
</reference>
<evidence type="ECO:0000313" key="1">
    <source>
        <dbReference type="EMBL" id="PKY47931.1"/>
    </source>
</evidence>
<dbReference type="EMBL" id="LLXI01000590">
    <property type="protein sequence ID" value="PKY47931.1"/>
    <property type="molecule type" value="Genomic_DNA"/>
</dbReference>
<sequence length="166" mass="19947">MLKDGYFSTSLNKHFDRWYDGKLSKKERKDRDKWQLIRDISEDEIVECKRRHYKIKLNGGDDRNGLKKGIIWSLKPIRSQGDNIRAEKVKKLLISVDTSQARKEDNKKAVTPTIMMRRKVLEDFVSPKVEELKNIFKECREEMEWEVLSMKAYKEFQDVRMVLRDY</sequence>